<evidence type="ECO:0000313" key="2">
    <source>
        <dbReference type="EMBL" id="SFK03705.1"/>
    </source>
</evidence>
<feature type="compositionally biased region" description="Basic and acidic residues" evidence="1">
    <location>
        <begin position="28"/>
        <end position="37"/>
    </location>
</feature>
<organism evidence="2 3">
    <name type="scientific">Halobacillus dabanensis</name>
    <dbReference type="NCBI Taxonomy" id="240302"/>
    <lineage>
        <taxon>Bacteria</taxon>
        <taxon>Bacillati</taxon>
        <taxon>Bacillota</taxon>
        <taxon>Bacilli</taxon>
        <taxon>Bacillales</taxon>
        <taxon>Bacillaceae</taxon>
        <taxon>Halobacillus</taxon>
    </lineage>
</organism>
<feature type="compositionally biased region" description="Basic residues" evidence="1">
    <location>
        <begin position="18"/>
        <end position="27"/>
    </location>
</feature>
<reference evidence="3" key="1">
    <citation type="submission" date="2016-10" db="EMBL/GenBank/DDBJ databases">
        <authorList>
            <person name="Varghese N."/>
            <person name="Submissions S."/>
        </authorList>
    </citation>
    <scope>NUCLEOTIDE SEQUENCE [LARGE SCALE GENOMIC DNA]</scope>
    <source>
        <strain evidence="3">CGMCC 1.3704</strain>
    </source>
</reference>
<dbReference type="AlphaFoldDB" id="A0A1I3W893"/>
<evidence type="ECO:0000256" key="1">
    <source>
        <dbReference type="SAM" id="MobiDB-lite"/>
    </source>
</evidence>
<dbReference type="RefSeq" id="WP_075036851.1">
    <property type="nucleotide sequence ID" value="NZ_FOSB01000006.1"/>
</dbReference>
<accession>A0A1I3W893</accession>
<feature type="compositionally biased region" description="Gly residues" evidence="1">
    <location>
        <begin position="242"/>
        <end position="254"/>
    </location>
</feature>
<feature type="region of interest" description="Disordered" evidence="1">
    <location>
        <begin position="228"/>
        <end position="254"/>
    </location>
</feature>
<gene>
    <name evidence="2" type="ORF">SAMN04487936_106249</name>
</gene>
<dbReference type="OrthoDB" id="2889356at2"/>
<protein>
    <submittedName>
        <fullName evidence="2">Uncharacterized protein</fullName>
    </submittedName>
</protein>
<keyword evidence="3" id="KW-1185">Reference proteome</keyword>
<dbReference type="Proteomes" id="UP000183557">
    <property type="component" value="Unassembled WGS sequence"/>
</dbReference>
<feature type="region of interest" description="Disordered" evidence="1">
    <location>
        <begin position="16"/>
        <end position="38"/>
    </location>
</feature>
<sequence>MGNKNCGRRIEVPGKLPIKPKKRKKKCKPEQCHEDPKPCTSTCNCNNEAAGPKPAHLTNDCVLVNSLVGSKTVQKVAETTLPISLFEGLVDLEDIVSINVVPNLDAITQNARIIRDKVVNIGLIPATITITIAGIDLPVTLNTTIPFQEHTDFPGACPEDTLQETPLEVEGIFTQPGVPVVDVAGLTLVEGILFKIVLRTTITVTRPVIQDRFGQVCDVNPNRCDTSTTAPSFTLPTPENGGLLGGGGGGGVGV</sequence>
<feature type="compositionally biased region" description="Polar residues" evidence="1">
    <location>
        <begin position="228"/>
        <end position="237"/>
    </location>
</feature>
<evidence type="ECO:0000313" key="3">
    <source>
        <dbReference type="Proteomes" id="UP000183557"/>
    </source>
</evidence>
<dbReference type="EMBL" id="FOSB01000006">
    <property type="protein sequence ID" value="SFK03705.1"/>
    <property type="molecule type" value="Genomic_DNA"/>
</dbReference>
<name>A0A1I3W893_HALDA</name>
<proteinExistence type="predicted"/>